<dbReference type="EMBL" id="QUQM01000008">
    <property type="protein sequence ID" value="KAA8642357.1"/>
    <property type="molecule type" value="Genomic_DNA"/>
</dbReference>
<dbReference type="GeneID" id="54334002"/>
<accession>A0A4V3UPB7</accession>
<evidence type="ECO:0000313" key="2">
    <source>
        <dbReference type="EMBL" id="KAA8642357.1"/>
    </source>
</evidence>
<gene>
    <name evidence="2" type="ORF">ATNIH1004_011301</name>
    <name evidence="3" type="ORF">EYZ11_005996</name>
</gene>
<evidence type="ECO:0000313" key="4">
    <source>
        <dbReference type="Proteomes" id="UP000308092"/>
    </source>
</evidence>
<feature type="region of interest" description="Disordered" evidence="1">
    <location>
        <begin position="76"/>
        <end position="98"/>
    </location>
</feature>
<sequence>MYSSGFPQYVPETSLDNEPLNYNLFDTQKMPGLRIPPYRPTQMATEEFVNRWQDIQGDSPSLGQGARMSQDVHFENSLQKSGNSRPQDRTPSVGSGDNITLGELRLVKNKYDQIDLQMKELTEGLRQLAVQSARVDNLAERVRHLESLPVQVESLRESNKRMERKLHECCKEMDNEVKRINRVADTYEYIDRKFHGLLCRLSRRRSADDCRVLEVGDEA</sequence>
<dbReference type="RefSeq" id="XP_033421719.1">
    <property type="nucleotide sequence ID" value="XM_033575864.1"/>
</dbReference>
<dbReference type="Proteomes" id="UP000324241">
    <property type="component" value="Unassembled WGS sequence"/>
</dbReference>
<name>A0A4V3UPB7_9EURO</name>
<reference evidence="2 5" key="2">
    <citation type="submission" date="2019-08" db="EMBL/GenBank/DDBJ databases">
        <title>The genome sequence of a newly discovered highly antifungal drug resistant Aspergillus species, Aspergillus tanneri NIH 1004.</title>
        <authorList>
            <person name="Mounaud S."/>
            <person name="Singh I."/>
            <person name="Joardar V."/>
            <person name="Pakala S."/>
            <person name="Pakala S."/>
            <person name="Venepally P."/>
            <person name="Chung J.K."/>
            <person name="Losada L."/>
            <person name="Nierman W.C."/>
        </authorList>
    </citation>
    <scope>NUCLEOTIDE SEQUENCE [LARGE SCALE GENOMIC DNA]</scope>
    <source>
        <strain evidence="2 5">NIH1004</strain>
    </source>
</reference>
<dbReference type="AlphaFoldDB" id="A0A4V3UPB7"/>
<dbReference type="EMBL" id="SOSA01000203">
    <property type="protein sequence ID" value="THC94514.1"/>
    <property type="molecule type" value="Genomic_DNA"/>
</dbReference>
<keyword evidence="4" id="KW-1185">Reference proteome</keyword>
<organism evidence="3 4">
    <name type="scientific">Aspergillus tanneri</name>
    <dbReference type="NCBI Taxonomy" id="1220188"/>
    <lineage>
        <taxon>Eukaryota</taxon>
        <taxon>Fungi</taxon>
        <taxon>Dikarya</taxon>
        <taxon>Ascomycota</taxon>
        <taxon>Pezizomycotina</taxon>
        <taxon>Eurotiomycetes</taxon>
        <taxon>Eurotiomycetidae</taxon>
        <taxon>Eurotiales</taxon>
        <taxon>Aspergillaceae</taxon>
        <taxon>Aspergillus</taxon>
        <taxon>Aspergillus subgen. Circumdati</taxon>
    </lineage>
</organism>
<evidence type="ECO:0000256" key="1">
    <source>
        <dbReference type="SAM" id="MobiDB-lite"/>
    </source>
</evidence>
<evidence type="ECO:0000313" key="5">
    <source>
        <dbReference type="Proteomes" id="UP000324241"/>
    </source>
</evidence>
<dbReference type="Proteomes" id="UP000308092">
    <property type="component" value="Unassembled WGS sequence"/>
</dbReference>
<comment type="caution">
    <text evidence="3">The sequence shown here is derived from an EMBL/GenBank/DDBJ whole genome shotgun (WGS) entry which is preliminary data.</text>
</comment>
<proteinExistence type="predicted"/>
<evidence type="ECO:0000313" key="3">
    <source>
        <dbReference type="EMBL" id="THC94514.1"/>
    </source>
</evidence>
<reference evidence="3 4" key="1">
    <citation type="submission" date="2019-03" db="EMBL/GenBank/DDBJ databases">
        <title>The genome sequence of a newly discovered highly antifungal drug resistant Aspergillus species, Aspergillus tanneri NIH 1004.</title>
        <authorList>
            <person name="Mounaud S."/>
            <person name="Singh I."/>
            <person name="Joardar V."/>
            <person name="Pakala S."/>
            <person name="Pakala S."/>
            <person name="Venepally P."/>
            <person name="Hoover J."/>
            <person name="Nierman W."/>
            <person name="Chung J."/>
            <person name="Losada L."/>
        </authorList>
    </citation>
    <scope>NUCLEOTIDE SEQUENCE [LARGE SCALE GENOMIC DNA]</scope>
    <source>
        <strain evidence="3 4">NIH1004</strain>
    </source>
</reference>
<dbReference type="VEuPathDB" id="FungiDB:EYZ11_005996"/>
<protein>
    <submittedName>
        <fullName evidence="3">Uncharacterized protein</fullName>
    </submittedName>
</protein>